<dbReference type="Ensembl" id="ENSCCNT00000014318.1">
    <property type="protein sequence ID" value="ENSCCNP00000010926.1"/>
    <property type="gene ID" value="ENSCCNG00000011349.1"/>
</dbReference>
<accession>A0A8C0ZQS9</accession>
<name>A0A8C0ZQS9_CASCN</name>
<feature type="compositionally biased region" description="Polar residues" evidence="1">
    <location>
        <begin position="1"/>
        <end position="13"/>
    </location>
</feature>
<reference evidence="2" key="1">
    <citation type="submission" date="2023-09" db="UniProtKB">
        <authorList>
            <consortium name="Ensembl"/>
        </authorList>
    </citation>
    <scope>IDENTIFICATION</scope>
</reference>
<protein>
    <submittedName>
        <fullName evidence="2">Uncharacterized protein</fullName>
    </submittedName>
</protein>
<feature type="compositionally biased region" description="Low complexity" evidence="1">
    <location>
        <begin position="70"/>
        <end position="83"/>
    </location>
</feature>
<proteinExistence type="predicted"/>
<feature type="region of interest" description="Disordered" evidence="1">
    <location>
        <begin position="1"/>
        <end position="115"/>
    </location>
</feature>
<dbReference type="AlphaFoldDB" id="A0A8C0ZQS9"/>
<organism evidence="2">
    <name type="scientific">Castor canadensis</name>
    <name type="common">American beaver</name>
    <dbReference type="NCBI Taxonomy" id="51338"/>
    <lineage>
        <taxon>Eukaryota</taxon>
        <taxon>Metazoa</taxon>
        <taxon>Chordata</taxon>
        <taxon>Craniata</taxon>
        <taxon>Vertebrata</taxon>
        <taxon>Euteleostomi</taxon>
        <taxon>Mammalia</taxon>
        <taxon>Eutheria</taxon>
        <taxon>Euarchontoglires</taxon>
        <taxon>Glires</taxon>
        <taxon>Rodentia</taxon>
        <taxon>Castorimorpha</taxon>
        <taxon>Castoridae</taxon>
        <taxon>Castor</taxon>
    </lineage>
</organism>
<evidence type="ECO:0000256" key="1">
    <source>
        <dbReference type="SAM" id="MobiDB-lite"/>
    </source>
</evidence>
<sequence length="115" mass="12134">MRVLCTVSSSQPGKGQRRWRSPPKLRGGAPIQGSSEAAALLPTPQRSGALGPPRRTHRPRVGVPARRRLAGAAASGAENARPGACEDTPRLRPRPRRWPRPRPVGAGQVLTGAGS</sequence>
<feature type="compositionally biased region" description="Basic residues" evidence="1">
    <location>
        <begin position="54"/>
        <end position="69"/>
    </location>
</feature>
<feature type="compositionally biased region" description="Basic residues" evidence="1">
    <location>
        <begin position="91"/>
        <end position="100"/>
    </location>
</feature>
<evidence type="ECO:0000313" key="2">
    <source>
        <dbReference type="Ensembl" id="ENSCCNP00000010926.1"/>
    </source>
</evidence>